<keyword evidence="1" id="KW-0732">Signal</keyword>
<comment type="caution">
    <text evidence="2">The sequence shown here is derived from an EMBL/GenBank/DDBJ whole genome shotgun (WGS) entry which is preliminary data.</text>
</comment>
<organism evidence="2 3">
    <name type="scientific">Mycena alexandri</name>
    <dbReference type="NCBI Taxonomy" id="1745969"/>
    <lineage>
        <taxon>Eukaryota</taxon>
        <taxon>Fungi</taxon>
        <taxon>Dikarya</taxon>
        <taxon>Basidiomycota</taxon>
        <taxon>Agaricomycotina</taxon>
        <taxon>Agaricomycetes</taxon>
        <taxon>Agaricomycetidae</taxon>
        <taxon>Agaricales</taxon>
        <taxon>Marasmiineae</taxon>
        <taxon>Mycenaceae</taxon>
        <taxon>Mycena</taxon>
    </lineage>
</organism>
<evidence type="ECO:0000313" key="2">
    <source>
        <dbReference type="EMBL" id="KAJ7025407.1"/>
    </source>
</evidence>
<gene>
    <name evidence="2" type="ORF">C8F04DRAFT_1046662</name>
</gene>
<dbReference type="EMBL" id="JARJCM010000154">
    <property type="protein sequence ID" value="KAJ7025407.1"/>
    <property type="molecule type" value="Genomic_DNA"/>
</dbReference>
<name>A0AAD6SH79_9AGAR</name>
<proteinExistence type="predicted"/>
<protein>
    <submittedName>
        <fullName evidence="2">Uncharacterized protein</fullName>
    </submittedName>
</protein>
<feature type="signal peptide" evidence="1">
    <location>
        <begin position="1"/>
        <end position="17"/>
    </location>
</feature>
<dbReference type="AlphaFoldDB" id="A0AAD6SH79"/>
<keyword evidence="3" id="KW-1185">Reference proteome</keyword>
<feature type="chain" id="PRO_5041942159" evidence="1">
    <location>
        <begin position="18"/>
        <end position="138"/>
    </location>
</feature>
<accession>A0AAD6SH79</accession>
<reference evidence="2" key="1">
    <citation type="submission" date="2023-03" db="EMBL/GenBank/DDBJ databases">
        <title>Massive genome expansion in bonnet fungi (Mycena s.s.) driven by repeated elements and novel gene families across ecological guilds.</title>
        <authorList>
            <consortium name="Lawrence Berkeley National Laboratory"/>
            <person name="Harder C.B."/>
            <person name="Miyauchi S."/>
            <person name="Viragh M."/>
            <person name="Kuo A."/>
            <person name="Thoen E."/>
            <person name="Andreopoulos B."/>
            <person name="Lu D."/>
            <person name="Skrede I."/>
            <person name="Drula E."/>
            <person name="Henrissat B."/>
            <person name="Morin E."/>
            <person name="Kohler A."/>
            <person name="Barry K."/>
            <person name="LaButti K."/>
            <person name="Morin E."/>
            <person name="Salamov A."/>
            <person name="Lipzen A."/>
            <person name="Mereny Z."/>
            <person name="Hegedus B."/>
            <person name="Baldrian P."/>
            <person name="Stursova M."/>
            <person name="Weitz H."/>
            <person name="Taylor A."/>
            <person name="Grigoriev I.V."/>
            <person name="Nagy L.G."/>
            <person name="Martin F."/>
            <person name="Kauserud H."/>
        </authorList>
    </citation>
    <scope>NUCLEOTIDE SEQUENCE</scope>
    <source>
        <strain evidence="2">CBHHK200</strain>
    </source>
</reference>
<sequence length="138" mass="14882">MFFSALILLATALIATASPLRPQELVVISPNITYPTEAVSWPAGSTQTVTWDTTRIPPEAVNNKAMLLLGHYTTTWDADGNEVKSENLDIKHPLATGFNITTGSKVITVPDTTPGKNYIIVLFGDSGNVSPQFKIVKP</sequence>
<dbReference type="Proteomes" id="UP001218188">
    <property type="component" value="Unassembled WGS sequence"/>
</dbReference>
<evidence type="ECO:0000313" key="3">
    <source>
        <dbReference type="Proteomes" id="UP001218188"/>
    </source>
</evidence>
<evidence type="ECO:0000256" key="1">
    <source>
        <dbReference type="SAM" id="SignalP"/>
    </source>
</evidence>